<gene>
    <name evidence="2" type="ORF">GORHZ_135_00440</name>
</gene>
<comment type="caution">
    <text evidence="2">The sequence shown here is derived from an EMBL/GenBank/DDBJ whole genome shotgun (WGS) entry which is preliminary data.</text>
</comment>
<sequence length="359" mass="39972">MTPPGPSDPLALGQRLVAVLESGQRTATYKLAVMVALLDIAVESVPDDPDEPVAIDLDDLSHRVMDLYWRQLRPLDGHVLRQSNDGRGVVFRAVTGLREATETPRRRVPLEVAQRQAPDAYLQARTTVKHKLVRYPLKLLQNVGRHTGSERFLYDDSWMGTDSAQVIAQHDNRFHLFGGVGTTLARLAPLLKPAFQLAWVDDVRRMNRGLLDEGPDLAFHLFGTDRISLQRPGAILAEAFGSSCFYCDARLRTERHVDHVLPWSRVGLDGMSNLVLSCQSCNSSKSDLLPDHTHVRRALGRGRVVLDELADSIDWPSQFDRVVSAAHGLYATQPAGSPVWLARNQILTLSRIDFVWPGS</sequence>
<dbReference type="STRING" id="1108045.GORHZ_135_00440"/>
<name>K6WCN6_9ACTN</name>
<keyword evidence="3" id="KW-1185">Reference proteome</keyword>
<evidence type="ECO:0000259" key="1">
    <source>
        <dbReference type="SMART" id="SM00507"/>
    </source>
</evidence>
<dbReference type="eggNOG" id="COG1403">
    <property type="taxonomic scope" value="Bacteria"/>
</dbReference>
<dbReference type="InterPro" id="IPR003615">
    <property type="entry name" value="HNH_nuc"/>
</dbReference>
<organism evidence="2 3">
    <name type="scientific">Gordonia rhizosphera NBRC 16068</name>
    <dbReference type="NCBI Taxonomy" id="1108045"/>
    <lineage>
        <taxon>Bacteria</taxon>
        <taxon>Bacillati</taxon>
        <taxon>Actinomycetota</taxon>
        <taxon>Actinomycetes</taxon>
        <taxon>Mycobacteriales</taxon>
        <taxon>Gordoniaceae</taxon>
        <taxon>Gordonia</taxon>
    </lineage>
</organism>
<dbReference type="RefSeq" id="WP_006335004.1">
    <property type="nucleotide sequence ID" value="NZ_BAHC01000135.1"/>
</dbReference>
<dbReference type="EMBL" id="BAHC01000135">
    <property type="protein sequence ID" value="GAB91496.1"/>
    <property type="molecule type" value="Genomic_DNA"/>
</dbReference>
<dbReference type="Proteomes" id="UP000008363">
    <property type="component" value="Unassembled WGS sequence"/>
</dbReference>
<dbReference type="CDD" id="cd00085">
    <property type="entry name" value="HNHc"/>
    <property type="match status" value="1"/>
</dbReference>
<dbReference type="InterPro" id="IPR002711">
    <property type="entry name" value="HNH"/>
</dbReference>
<feature type="domain" description="HNH nuclease" evidence="1">
    <location>
        <begin position="231"/>
        <end position="283"/>
    </location>
</feature>
<dbReference type="GO" id="GO:0003676">
    <property type="term" value="F:nucleic acid binding"/>
    <property type="evidence" value="ECO:0007669"/>
    <property type="project" value="InterPro"/>
</dbReference>
<dbReference type="AlphaFoldDB" id="K6WCN6"/>
<proteinExistence type="predicted"/>
<evidence type="ECO:0000313" key="2">
    <source>
        <dbReference type="EMBL" id="GAB91496.1"/>
    </source>
</evidence>
<evidence type="ECO:0000313" key="3">
    <source>
        <dbReference type="Proteomes" id="UP000008363"/>
    </source>
</evidence>
<dbReference type="GO" id="GO:0004519">
    <property type="term" value="F:endonuclease activity"/>
    <property type="evidence" value="ECO:0007669"/>
    <property type="project" value="InterPro"/>
</dbReference>
<dbReference type="SMART" id="SM00507">
    <property type="entry name" value="HNHc"/>
    <property type="match status" value="1"/>
</dbReference>
<dbReference type="Pfam" id="PF01844">
    <property type="entry name" value="HNH"/>
    <property type="match status" value="1"/>
</dbReference>
<reference evidence="2 3" key="1">
    <citation type="submission" date="2012-08" db="EMBL/GenBank/DDBJ databases">
        <title>Whole genome shotgun sequence of Gordonia rhizosphera NBRC 16068.</title>
        <authorList>
            <person name="Takarada H."/>
            <person name="Isaki S."/>
            <person name="Hosoyama A."/>
            <person name="Tsuchikane K."/>
            <person name="Katsumata H."/>
            <person name="Baba S."/>
            <person name="Ohji S."/>
            <person name="Yamazaki S."/>
            <person name="Fujita N."/>
        </authorList>
    </citation>
    <scope>NUCLEOTIDE SEQUENCE [LARGE SCALE GENOMIC DNA]</scope>
    <source>
        <strain evidence="2 3">NBRC 16068</strain>
    </source>
</reference>
<protein>
    <recommendedName>
        <fullName evidence="1">HNH nuclease domain-containing protein</fullName>
    </recommendedName>
</protein>
<accession>K6WCN6</accession>
<dbReference type="Gene3D" id="1.10.30.50">
    <property type="match status" value="1"/>
</dbReference>
<dbReference type="GO" id="GO:0008270">
    <property type="term" value="F:zinc ion binding"/>
    <property type="evidence" value="ECO:0007669"/>
    <property type="project" value="InterPro"/>
</dbReference>